<dbReference type="PANTHER" id="PTHR40396">
    <property type="entry name" value="ATPASE-LIKE PROTEIN"/>
    <property type="match status" value="1"/>
</dbReference>
<comment type="caution">
    <text evidence="2">The sequence shown here is derived from an EMBL/GenBank/DDBJ whole genome shotgun (WGS) entry which is preliminary data.</text>
</comment>
<proteinExistence type="predicted"/>
<dbReference type="Gene3D" id="3.40.50.300">
    <property type="entry name" value="P-loop containing nucleotide triphosphate hydrolases"/>
    <property type="match status" value="1"/>
</dbReference>
<dbReference type="AlphaFoldDB" id="W2CQL7"/>
<dbReference type="EMBL" id="AYYD01001063">
    <property type="protein sequence ID" value="ETK09529.1"/>
    <property type="molecule type" value="Genomic_DNA"/>
</dbReference>
<dbReference type="PANTHER" id="PTHR40396:SF1">
    <property type="entry name" value="ATPASE AAA-TYPE CORE DOMAIN-CONTAINING PROTEIN"/>
    <property type="match status" value="1"/>
</dbReference>
<feature type="domain" description="ATPase AAA-type core" evidence="1">
    <location>
        <begin position="91"/>
        <end position="174"/>
    </location>
</feature>
<dbReference type="SUPFAM" id="SSF52540">
    <property type="entry name" value="P-loop containing nucleoside triphosphate hydrolases"/>
    <property type="match status" value="1"/>
</dbReference>
<evidence type="ECO:0000313" key="2">
    <source>
        <dbReference type="EMBL" id="ETK09529.1"/>
    </source>
</evidence>
<evidence type="ECO:0000259" key="1">
    <source>
        <dbReference type="Pfam" id="PF13304"/>
    </source>
</evidence>
<sequence length="477" mass="54393">MIPVGAIVRGFRANGLRGGRKTEIMAPKRLCAADLSLRAIPNQAPHMIQEFKVKNYLSFRDEATFSFLATDDRSFGEDQVVTIGKTRLLRFAILYGANASGKSNLLQAFDFLRKFWTEGKTSDVESTRATPFLLDQQTPSAPSHFELTFFVGDTEYLYTLTLDRHRVHEETLLYHQPIGDKASREIQLFRRTWEGGRSVIELSASLKVPIFVKGELTAKCLPNMSFFAARARVNASMPPIDAARTWMQDLFFSLINPKTDLSDFLQNKVQEDAEVKGYLLSLLERADFNITGIHVEKKTLSDEEKQSFLQGKILPDEFKKLFLNEETKASWTDLMFEHTVQDARGKEKYVLSEGEQSAGTRRILGVEAAIYDTEKRNGFLAIDEIESSLHPELVKLILDQYLNSEGRSQLLVTTHYDPLLDEIDHLFRKDSVWFTEKGEDGNTSLYSLVEFRGLDEQQYPFRSAYRNGRFGALPNTY</sequence>
<dbReference type="GO" id="GO:0005524">
    <property type="term" value="F:ATP binding"/>
    <property type="evidence" value="ECO:0007669"/>
    <property type="project" value="InterPro"/>
</dbReference>
<evidence type="ECO:0000313" key="3">
    <source>
        <dbReference type="Proteomes" id="UP000018874"/>
    </source>
</evidence>
<dbReference type="GO" id="GO:0016887">
    <property type="term" value="F:ATP hydrolysis activity"/>
    <property type="evidence" value="ECO:0007669"/>
    <property type="project" value="InterPro"/>
</dbReference>
<feature type="domain" description="ATPase AAA-type core" evidence="1">
    <location>
        <begin position="270"/>
        <end position="416"/>
    </location>
</feature>
<name>W2CQL7_9BACT</name>
<keyword evidence="3" id="KW-1185">Reference proteome</keyword>
<dbReference type="InterPro" id="IPR003959">
    <property type="entry name" value="ATPase_AAA_core"/>
</dbReference>
<protein>
    <recommendedName>
        <fullName evidence="1">ATPase AAA-type core domain-containing protein</fullName>
    </recommendedName>
</protein>
<dbReference type="Proteomes" id="UP000018874">
    <property type="component" value="Unassembled WGS sequence"/>
</dbReference>
<dbReference type="InterPro" id="IPR027417">
    <property type="entry name" value="P-loop_NTPase"/>
</dbReference>
<dbReference type="PATRIC" id="fig|1411021.3.peg.1075"/>
<dbReference type="Pfam" id="PF13304">
    <property type="entry name" value="AAA_21"/>
    <property type="match status" value="2"/>
</dbReference>
<organism evidence="2 3">
    <name type="scientific">Tannerella sp. oral taxon BU063 isolate Cell 6/7/9</name>
    <dbReference type="NCBI Taxonomy" id="1411021"/>
    <lineage>
        <taxon>Bacteria</taxon>
        <taxon>Pseudomonadati</taxon>
        <taxon>Bacteroidota</taxon>
        <taxon>Bacteroidia</taxon>
        <taxon>Bacteroidales</taxon>
        <taxon>Tannerellaceae</taxon>
        <taxon>Tannerella</taxon>
    </lineage>
</organism>
<gene>
    <name evidence="2" type="ORF">T231_09275</name>
</gene>
<accession>W2CQL7</accession>
<reference evidence="2 3" key="1">
    <citation type="submission" date="2013-11" db="EMBL/GenBank/DDBJ databases">
        <title>Single cell genomics of uncultured Tannerella BU063 (oral taxon 286).</title>
        <authorList>
            <person name="Beall C.J."/>
            <person name="Campbell A.G."/>
            <person name="Griffen A.L."/>
            <person name="Podar M."/>
            <person name="Leys E.J."/>
        </authorList>
    </citation>
    <scope>NUCLEOTIDE SEQUENCE [LARGE SCALE GENOMIC DNA]</scope>
    <source>
        <strain evidence="2">Cell 6/7/9</strain>
    </source>
</reference>